<evidence type="ECO:0000256" key="4">
    <source>
        <dbReference type="ARBA" id="ARBA00022927"/>
    </source>
</evidence>
<sequence>MSIGSHPIFNRSGENSKRFLCTSQDGSKVVIYQDSGIRWCNAFDSKYEFMPLDPTIKDINHAILSPTGTLLLLYNSKEIRVIEIPWGYSQVSYEGFQKFRYLIDSNQEPLIKQVLFHPLAYREHCIIILRGDNTIHLLDRYYPYEEQPNLLVLNQHDGAFGMEGLVTDIESITFSQDGLTLYALSVSEGCDIYAFYPCLPCSIKIDAHKLNNLMHKSLVQYENLSVETPDVTKRNTIKQFQFTSKLRQKLENDEAKIDIPVDWLRVRGQGPFTIAPFPDRYYDRTAVQLKTLPIGKANDLLLMSLNDGTVALLYQDLELTMCWDNKGYSYNNSLVLIESIRLERGELVLKQGTIDRFFVLSGTTDVYLVDTSPWSRMLCDCIENSDLEPLADLQFKSNISKLEGISHVDSYAMWRKNSEPSDVFVSRDAVFIKSTPPTQKPVPAEDQKNSDVSIPRYEVALKQPMSEILSLNAAFQTEAKKPLSKLIDPSKRQTKLNNESNEEQLEILTAASKEFLQKIGRAQAVGFNLHSRCLEQQYELSRQLQYSSEILSKQEKLKSKSQNQSSQCESKLQRQEKLLQRFNGLSEKLKRINESPKFREMNITDKEMAWFKEIRSQVLIFNQYVHNQKNLQDQLHYLQRELNRVSLEDNNVGEKSKTEWTELLSVLEADTKIIKECNNQLVHASSEVESST</sequence>
<evidence type="ECO:0000313" key="8">
    <source>
        <dbReference type="EMBL" id="GCF00687.1"/>
    </source>
</evidence>
<evidence type="ECO:0000256" key="5">
    <source>
        <dbReference type="ARBA" id="ARBA00023010"/>
    </source>
</evidence>
<dbReference type="GO" id="GO:0017056">
    <property type="term" value="F:structural constituent of nuclear pore"/>
    <property type="evidence" value="ECO:0007669"/>
    <property type="project" value="InterPro"/>
</dbReference>
<dbReference type="Proteomes" id="UP000301737">
    <property type="component" value="Unassembled WGS sequence"/>
</dbReference>
<dbReference type="GO" id="GO:0005643">
    <property type="term" value="C:nuclear pore"/>
    <property type="evidence" value="ECO:0007669"/>
    <property type="project" value="UniProtKB-SubCell"/>
</dbReference>
<evidence type="ECO:0000256" key="7">
    <source>
        <dbReference type="ARBA" id="ARBA00023242"/>
    </source>
</evidence>
<name>A0A4C2EBL1_9SACH</name>
<reference evidence="8 9" key="1">
    <citation type="submission" date="2019-01" db="EMBL/GenBank/DDBJ databases">
        <title>Draft Genome Sequencing of Zygosaccharomyces mellis Ca-7.</title>
        <authorList>
            <person name="Shiwa Y."/>
            <person name="Kanesaki Y."/>
            <person name="Ishige T."/>
            <person name="Mura K."/>
            <person name="Hori T."/>
            <person name="Tamura T."/>
        </authorList>
    </citation>
    <scope>NUCLEOTIDE SEQUENCE [LARGE SCALE GENOMIC DNA]</scope>
    <source>
        <strain evidence="8 9">Ca-7</strain>
    </source>
</reference>
<evidence type="ECO:0000256" key="2">
    <source>
        <dbReference type="ARBA" id="ARBA00022448"/>
    </source>
</evidence>
<organism evidence="8 9">
    <name type="scientific">Zygosaccharomyces mellis</name>
    <dbReference type="NCBI Taxonomy" id="42258"/>
    <lineage>
        <taxon>Eukaryota</taxon>
        <taxon>Fungi</taxon>
        <taxon>Dikarya</taxon>
        <taxon>Ascomycota</taxon>
        <taxon>Saccharomycotina</taxon>
        <taxon>Saccharomycetes</taxon>
        <taxon>Saccharomycetales</taxon>
        <taxon>Saccharomycetaceae</taxon>
        <taxon>Zygosaccharomyces</taxon>
    </lineage>
</organism>
<evidence type="ECO:0000256" key="3">
    <source>
        <dbReference type="ARBA" id="ARBA00022816"/>
    </source>
</evidence>
<dbReference type="GO" id="GO:0006406">
    <property type="term" value="P:mRNA export from nucleus"/>
    <property type="evidence" value="ECO:0007669"/>
    <property type="project" value="TreeGrafter"/>
</dbReference>
<keyword evidence="9" id="KW-1185">Reference proteome</keyword>
<evidence type="ECO:0000256" key="6">
    <source>
        <dbReference type="ARBA" id="ARBA00023132"/>
    </source>
</evidence>
<keyword evidence="6" id="KW-0906">Nuclear pore complex</keyword>
<evidence type="ECO:0008006" key="10">
    <source>
        <dbReference type="Google" id="ProtNLM"/>
    </source>
</evidence>
<dbReference type="GO" id="GO:0006606">
    <property type="term" value="P:protein import into nucleus"/>
    <property type="evidence" value="ECO:0007669"/>
    <property type="project" value="TreeGrafter"/>
</dbReference>
<comment type="caution">
    <text evidence="8">The sequence shown here is derived from an EMBL/GenBank/DDBJ whole genome shotgun (WGS) entry which is preliminary data.</text>
</comment>
<accession>A0A4C2EBL1</accession>
<proteinExistence type="predicted"/>
<comment type="subcellular location">
    <subcellularLocation>
        <location evidence="1">Nucleus</location>
        <location evidence="1">Nuclear pore complex</location>
    </subcellularLocation>
</comment>
<dbReference type="EMBL" id="BIMX01000021">
    <property type="protein sequence ID" value="GCF00687.1"/>
    <property type="molecule type" value="Genomic_DNA"/>
</dbReference>
<keyword evidence="3" id="KW-0509">mRNA transport</keyword>
<protein>
    <recommendedName>
        <fullName evidence="10">Nucleoporin nup82</fullName>
    </recommendedName>
</protein>
<dbReference type="PANTHER" id="PTHR13257:SF0">
    <property type="entry name" value="NUCLEAR PORE COMPLEX PROTEIN NUP88"/>
    <property type="match status" value="1"/>
</dbReference>
<gene>
    <name evidence="8" type="ORF">ZYGM_000524</name>
</gene>
<evidence type="ECO:0000256" key="1">
    <source>
        <dbReference type="ARBA" id="ARBA00004567"/>
    </source>
</evidence>
<keyword evidence="4" id="KW-0653">Protein transport</keyword>
<dbReference type="AlphaFoldDB" id="A0A4C2EBL1"/>
<evidence type="ECO:0000313" key="9">
    <source>
        <dbReference type="Proteomes" id="UP000301737"/>
    </source>
</evidence>
<dbReference type="GO" id="GO:0000056">
    <property type="term" value="P:ribosomal small subunit export from nucleus"/>
    <property type="evidence" value="ECO:0007669"/>
    <property type="project" value="InterPro"/>
</dbReference>
<dbReference type="InterPro" id="IPR037700">
    <property type="entry name" value="NUP88/NUP82"/>
</dbReference>
<dbReference type="OrthoDB" id="341482at2759"/>
<keyword evidence="7" id="KW-0539">Nucleus</keyword>
<dbReference type="GO" id="GO:0000055">
    <property type="term" value="P:ribosomal large subunit export from nucleus"/>
    <property type="evidence" value="ECO:0007669"/>
    <property type="project" value="InterPro"/>
</dbReference>
<dbReference type="SUPFAM" id="SSF82171">
    <property type="entry name" value="DPP6 N-terminal domain-like"/>
    <property type="match status" value="1"/>
</dbReference>
<dbReference type="PANTHER" id="PTHR13257">
    <property type="entry name" value="NUCLEOPORIN NUP84-RELATED"/>
    <property type="match status" value="1"/>
</dbReference>
<keyword evidence="2" id="KW-0813">Transport</keyword>
<keyword evidence="5" id="KW-0811">Translocation</keyword>